<reference evidence="1 2" key="1">
    <citation type="submission" date="2018-08" db="EMBL/GenBank/DDBJ databases">
        <title>The metabolism and importance of syntrophic acetate oxidation coupled to methane or sulfide production in haloalkaline environments.</title>
        <authorList>
            <person name="Timmers P.H.A."/>
            <person name="Vavourakis C.D."/>
            <person name="Sorokin D.Y."/>
            <person name="Sinninghe Damste J.S."/>
            <person name="Muyzer G."/>
            <person name="Stams A.J.M."/>
            <person name="Plugge C.M."/>
        </authorList>
    </citation>
    <scope>NUCLEOTIDE SEQUENCE [LARGE SCALE GENOMIC DNA]</scope>
    <source>
        <strain evidence="1">MSAO_Bac1</strain>
    </source>
</reference>
<gene>
    <name evidence="1" type="ORF">D5R97_00180</name>
</gene>
<comment type="caution">
    <text evidence="1">The sequence shown here is derived from an EMBL/GenBank/DDBJ whole genome shotgun (WGS) entry which is preliminary data.</text>
</comment>
<organism evidence="1 2">
    <name type="scientific">Candidatus Syntrophonatronum acetioxidans</name>
    <dbReference type="NCBI Taxonomy" id="1795816"/>
    <lineage>
        <taxon>Bacteria</taxon>
        <taxon>Bacillati</taxon>
        <taxon>Bacillota</taxon>
        <taxon>Clostridia</taxon>
        <taxon>Eubacteriales</taxon>
        <taxon>Syntrophomonadaceae</taxon>
        <taxon>Candidatus Syntrophonatronum</taxon>
    </lineage>
</organism>
<proteinExistence type="predicted"/>
<evidence type="ECO:0000313" key="2">
    <source>
        <dbReference type="Proteomes" id="UP000285138"/>
    </source>
</evidence>
<dbReference type="InterPro" id="IPR036782">
    <property type="entry name" value="NE0471-like_N"/>
</dbReference>
<dbReference type="Proteomes" id="UP000285138">
    <property type="component" value="Unassembled WGS sequence"/>
</dbReference>
<dbReference type="Pfam" id="PF10387">
    <property type="entry name" value="DUF2442"/>
    <property type="match status" value="1"/>
</dbReference>
<dbReference type="Gene3D" id="3.30.2020.10">
    <property type="entry name" value="NE0471-like N-terminal domain"/>
    <property type="match status" value="1"/>
</dbReference>
<dbReference type="AlphaFoldDB" id="A0A424YJ67"/>
<evidence type="ECO:0000313" key="1">
    <source>
        <dbReference type="EMBL" id="RQD78637.1"/>
    </source>
</evidence>
<name>A0A424YJ67_9FIRM</name>
<dbReference type="EMBL" id="QZAA01000010">
    <property type="protein sequence ID" value="RQD78637.1"/>
    <property type="molecule type" value="Genomic_DNA"/>
</dbReference>
<dbReference type="SUPFAM" id="SSF143880">
    <property type="entry name" value="NE0471 N-terminal domain-like"/>
    <property type="match status" value="1"/>
</dbReference>
<protein>
    <submittedName>
        <fullName evidence="1">DUF2442 domain-containing protein</fullName>
    </submittedName>
</protein>
<sequence length="106" mass="12731">MKTDITPKRVKKYFEKGERRITKVTPNDDYTLRVTFDNGEVRIYDMSNNLYGVFEVLKDKNKFNEVFIDEFGNIAWERYKKIDSNKEWNNKIDICKDSVYMDSKPV</sequence>
<accession>A0A424YJ67</accession>
<dbReference type="InterPro" id="IPR018841">
    <property type="entry name" value="DUF2442"/>
</dbReference>